<feature type="transmembrane region" description="Helical" evidence="1">
    <location>
        <begin position="36"/>
        <end position="53"/>
    </location>
</feature>
<dbReference type="STRING" id="1351755.CCH01_08270"/>
<sequence length="204" mass="23156">MSFKSKSQESLVTWGSMLLLAITAVYDFIFKNGIKFPRILLLVVTIWGMYIVYKKSFLSRSKTSYYMILIFIFLAMYLGNVWDFYGIPHYDKFLHLGSGAIIAIIGYVLFISLCGKEGIKVVNPYMAVIFVIIFAAAAAGVWEIWEYTTDSLFGLTAQNNSLDDTMWDIICGTGVGIITSIPIYMYSRGKKVKFIDNIIKEMND</sequence>
<keyword evidence="1" id="KW-0812">Transmembrane</keyword>
<evidence type="ECO:0000313" key="2">
    <source>
        <dbReference type="EMBL" id="SLK15217.1"/>
    </source>
</evidence>
<dbReference type="Proteomes" id="UP000190476">
    <property type="component" value="Chromosome I"/>
</dbReference>
<evidence type="ECO:0000256" key="1">
    <source>
        <dbReference type="SAM" id="Phobius"/>
    </source>
</evidence>
<keyword evidence="1" id="KW-1133">Transmembrane helix</keyword>
<gene>
    <name evidence="2" type="ORF">CCH01_08270</name>
</gene>
<feature type="transmembrane region" description="Helical" evidence="1">
    <location>
        <begin position="65"/>
        <end position="87"/>
    </location>
</feature>
<feature type="transmembrane region" description="Helical" evidence="1">
    <location>
        <begin position="93"/>
        <end position="113"/>
    </location>
</feature>
<dbReference type="InterPro" id="IPR014509">
    <property type="entry name" value="YjdF-like"/>
</dbReference>
<feature type="transmembrane region" description="Helical" evidence="1">
    <location>
        <begin position="165"/>
        <end position="186"/>
    </location>
</feature>
<organism evidence="2 3">
    <name type="scientific">Clostridium chauvoei JF4335</name>
    <dbReference type="NCBI Taxonomy" id="1351755"/>
    <lineage>
        <taxon>Bacteria</taxon>
        <taxon>Bacillati</taxon>
        <taxon>Bacillota</taxon>
        <taxon>Clostridia</taxon>
        <taxon>Eubacteriales</taxon>
        <taxon>Clostridiaceae</taxon>
        <taxon>Clostridium</taxon>
    </lineage>
</organism>
<dbReference type="RefSeq" id="WP_021875167.1">
    <property type="nucleotide sequence ID" value="NZ_CBML010000006.1"/>
</dbReference>
<feature type="transmembrane region" description="Helical" evidence="1">
    <location>
        <begin position="125"/>
        <end position="145"/>
    </location>
</feature>
<dbReference type="GeneID" id="66301175"/>
<keyword evidence="1" id="KW-0472">Membrane</keyword>
<accession>S6EPL1</accession>
<dbReference type="EMBL" id="LT799839">
    <property type="protein sequence ID" value="SLK15217.1"/>
    <property type="molecule type" value="Genomic_DNA"/>
</dbReference>
<dbReference type="Pfam" id="PF09997">
    <property type="entry name" value="DUF2238"/>
    <property type="match status" value="1"/>
</dbReference>
<protein>
    <submittedName>
        <fullName evidence="2">Putative membrane protein</fullName>
    </submittedName>
</protein>
<dbReference type="AlphaFoldDB" id="S6EPL1"/>
<name>S6EPL1_9CLOT</name>
<feature type="transmembrane region" description="Helical" evidence="1">
    <location>
        <begin position="12"/>
        <end position="30"/>
    </location>
</feature>
<proteinExistence type="predicted"/>
<reference evidence="3" key="1">
    <citation type="submission" date="2017-03" db="EMBL/GenBank/DDBJ databases">
        <authorList>
            <person name="Falquet L."/>
            <person name="Falquet L."/>
        </authorList>
    </citation>
    <scope>NUCLEOTIDE SEQUENCE [LARGE SCALE GENOMIC DNA]</scope>
</reference>
<evidence type="ECO:0000313" key="3">
    <source>
        <dbReference type="Proteomes" id="UP000190476"/>
    </source>
</evidence>
<keyword evidence="3" id="KW-1185">Reference proteome</keyword>